<dbReference type="EMBL" id="SIHI01000056">
    <property type="protein sequence ID" value="TWT40072.1"/>
    <property type="molecule type" value="Genomic_DNA"/>
</dbReference>
<sequence length="66" mass="7457">MNPVFICRRRLDRVGLRTVREDVRYLARIAIDGLNGSISPTDRPLSDRVGTRILTGQVKDVQASFD</sequence>
<protein>
    <submittedName>
        <fullName evidence="1">Uncharacterized protein</fullName>
    </submittedName>
</protein>
<gene>
    <name evidence="1" type="ORF">KOR42_50070</name>
</gene>
<accession>A0A5C5VR87</accession>
<organism evidence="1 2">
    <name type="scientific">Thalassoglobus neptunius</name>
    <dbReference type="NCBI Taxonomy" id="1938619"/>
    <lineage>
        <taxon>Bacteria</taxon>
        <taxon>Pseudomonadati</taxon>
        <taxon>Planctomycetota</taxon>
        <taxon>Planctomycetia</taxon>
        <taxon>Planctomycetales</taxon>
        <taxon>Planctomycetaceae</taxon>
        <taxon>Thalassoglobus</taxon>
    </lineage>
</organism>
<reference evidence="1 2" key="1">
    <citation type="submission" date="2019-02" db="EMBL/GenBank/DDBJ databases">
        <title>Deep-cultivation of Planctomycetes and their phenomic and genomic characterization uncovers novel biology.</title>
        <authorList>
            <person name="Wiegand S."/>
            <person name="Jogler M."/>
            <person name="Boedeker C."/>
            <person name="Pinto D."/>
            <person name="Vollmers J."/>
            <person name="Rivas-Marin E."/>
            <person name="Kohn T."/>
            <person name="Peeters S.H."/>
            <person name="Heuer A."/>
            <person name="Rast P."/>
            <person name="Oberbeckmann S."/>
            <person name="Bunk B."/>
            <person name="Jeske O."/>
            <person name="Meyerdierks A."/>
            <person name="Storesund J.E."/>
            <person name="Kallscheuer N."/>
            <person name="Luecker S."/>
            <person name="Lage O.M."/>
            <person name="Pohl T."/>
            <person name="Merkel B.J."/>
            <person name="Hornburger P."/>
            <person name="Mueller R.-W."/>
            <person name="Bruemmer F."/>
            <person name="Labrenz M."/>
            <person name="Spormann A.M."/>
            <person name="Op Den Camp H."/>
            <person name="Overmann J."/>
            <person name="Amann R."/>
            <person name="Jetten M.S.M."/>
            <person name="Mascher T."/>
            <person name="Medema M.H."/>
            <person name="Devos D.P."/>
            <person name="Kaster A.-K."/>
            <person name="Ovreas L."/>
            <person name="Rohde M."/>
            <person name="Galperin M.Y."/>
            <person name="Jogler C."/>
        </authorList>
    </citation>
    <scope>NUCLEOTIDE SEQUENCE [LARGE SCALE GENOMIC DNA]</scope>
    <source>
        <strain evidence="1 2">KOR42</strain>
    </source>
</reference>
<dbReference type="Proteomes" id="UP000317243">
    <property type="component" value="Unassembled WGS sequence"/>
</dbReference>
<dbReference type="AlphaFoldDB" id="A0A5C5VR87"/>
<evidence type="ECO:0000313" key="1">
    <source>
        <dbReference type="EMBL" id="TWT40072.1"/>
    </source>
</evidence>
<keyword evidence="2" id="KW-1185">Reference proteome</keyword>
<evidence type="ECO:0000313" key="2">
    <source>
        <dbReference type="Proteomes" id="UP000317243"/>
    </source>
</evidence>
<proteinExistence type="predicted"/>
<comment type="caution">
    <text evidence="1">The sequence shown here is derived from an EMBL/GenBank/DDBJ whole genome shotgun (WGS) entry which is preliminary data.</text>
</comment>
<name>A0A5C5VR87_9PLAN</name>